<protein>
    <recommendedName>
        <fullName evidence="11">Acyl-CoA desaturase</fullName>
        <ecNumber evidence="11">1.14.19.1</ecNumber>
    </recommendedName>
</protein>
<evidence type="ECO:0000256" key="8">
    <source>
        <dbReference type="ARBA" id="ARBA00023098"/>
    </source>
</evidence>
<feature type="transmembrane region" description="Helical" evidence="13">
    <location>
        <begin position="20"/>
        <end position="41"/>
    </location>
</feature>
<keyword evidence="11" id="KW-0479">Metal-binding</keyword>
<keyword evidence="3 11" id="KW-0444">Lipid biosynthesis</keyword>
<evidence type="ECO:0000256" key="4">
    <source>
        <dbReference type="ARBA" id="ARBA00022692"/>
    </source>
</evidence>
<dbReference type="InterPro" id="IPR009160">
    <property type="entry name" value="Acyl-CoA_deSatase_haem/ster-bd"/>
</dbReference>
<sequence>MILKPDATNATQQPKPARIWWSNGAIFCLFHLVALIGVYFYPPAVVPTKTFVLCIFLWKMAGFGLSMGYHRLFSYRAYTAGFGLRAALAFLGASAFEGSIKRYTDDPVHDPYAATRGLFYSHMGWMFYKPEFERLKHVDGGDLERDPVVRFQHKYYVRLAMFSGLVLPTAIAYTWGDAKGGFLWAGVITRLAVWHCTFLVNSLAHWDGLQPYSDNNTSRGNLIVALLTCGEGNHNFHAFPYDYRSGPSAVSYDPSKWILFVLEKLGAGVKGQLRRAREEDIRDALEYMDHKNAHGVPPPEPDESDSSANEWTTNDAMDYIRKYPGRCLILVQGWVLDVTEYLGEHVSLPVCLCRRLMLIAAALSQPGGNSLLRSYSLRTIEPDQSKYEWKDATWAFEGGLNCHTRAAIHRMREYRVARLKSTAMI</sequence>
<keyword evidence="6 13" id="KW-1133">Transmembrane helix</keyword>
<evidence type="ECO:0000313" key="15">
    <source>
        <dbReference type="Proteomes" id="UP001465976"/>
    </source>
</evidence>
<dbReference type="Proteomes" id="UP001465976">
    <property type="component" value="Unassembled WGS sequence"/>
</dbReference>
<dbReference type="Gene3D" id="3.10.120.10">
    <property type="entry name" value="Cytochrome b5-like heme/steroid binding domain"/>
    <property type="match status" value="1"/>
</dbReference>
<keyword evidence="4 12" id="KW-0812">Transmembrane</keyword>
<comment type="domain">
    <text evidence="12">The histidine box domains are involved in binding the catalytic metal ions.</text>
</comment>
<name>A0ABR3ER16_9AGAR</name>
<comment type="catalytic activity">
    <reaction evidence="11">
        <text>octadecanoyl-CoA + 2 Fe(II)-[cytochrome b5] + O2 + 2 H(+) = (9Z)-octadecenoyl-CoA + 2 Fe(III)-[cytochrome b5] + 2 H2O</text>
        <dbReference type="Rhea" id="RHEA:19721"/>
        <dbReference type="Rhea" id="RHEA-COMP:10438"/>
        <dbReference type="Rhea" id="RHEA-COMP:10439"/>
        <dbReference type="ChEBI" id="CHEBI:15377"/>
        <dbReference type="ChEBI" id="CHEBI:15378"/>
        <dbReference type="ChEBI" id="CHEBI:15379"/>
        <dbReference type="ChEBI" id="CHEBI:29033"/>
        <dbReference type="ChEBI" id="CHEBI:29034"/>
        <dbReference type="ChEBI" id="CHEBI:57387"/>
        <dbReference type="ChEBI" id="CHEBI:57394"/>
        <dbReference type="EC" id="1.14.19.1"/>
    </reaction>
</comment>
<keyword evidence="10 11" id="KW-0275">Fatty acid biosynthesis</keyword>
<keyword evidence="7 11" id="KW-0560">Oxidoreductase</keyword>
<evidence type="ECO:0000256" key="2">
    <source>
        <dbReference type="ARBA" id="ARBA00009295"/>
    </source>
</evidence>
<comment type="similarity">
    <text evidence="2 11 12">Belongs to the fatty acid desaturase type 1 family.</text>
</comment>
<keyword evidence="5 11" id="KW-0276">Fatty acid metabolism</keyword>
<keyword evidence="11" id="KW-0813">Transport</keyword>
<comment type="subcellular location">
    <subcellularLocation>
        <location evidence="1">Membrane</location>
        <topology evidence="1">Multi-pass membrane protein</topology>
    </subcellularLocation>
</comment>
<evidence type="ECO:0000256" key="13">
    <source>
        <dbReference type="SAM" id="Phobius"/>
    </source>
</evidence>
<keyword evidence="11" id="KW-0349">Heme</keyword>
<feature type="transmembrane region" description="Helical" evidence="13">
    <location>
        <begin position="50"/>
        <end position="69"/>
    </location>
</feature>
<evidence type="ECO:0000256" key="3">
    <source>
        <dbReference type="ARBA" id="ARBA00022516"/>
    </source>
</evidence>
<comment type="cofactor">
    <cofactor evidence="11">
        <name>Fe(2+)</name>
        <dbReference type="ChEBI" id="CHEBI:29033"/>
    </cofactor>
    <text evidence="11">Expected to bind 2 Fe(2+) ions per subunit.</text>
</comment>
<dbReference type="PANTHER" id="PTHR11351:SF31">
    <property type="entry name" value="DESATURASE 1, ISOFORM A-RELATED"/>
    <property type="match status" value="1"/>
</dbReference>
<dbReference type="PANTHER" id="PTHR11351">
    <property type="entry name" value="ACYL-COA DESATURASE"/>
    <property type="match status" value="1"/>
</dbReference>
<evidence type="ECO:0000313" key="14">
    <source>
        <dbReference type="EMBL" id="KAL0565346.1"/>
    </source>
</evidence>
<keyword evidence="11" id="KW-0249">Electron transport</keyword>
<reference evidence="14 15" key="1">
    <citation type="submission" date="2024-02" db="EMBL/GenBank/DDBJ databases">
        <title>A draft genome for the cacao thread blight pathogen Marasmius crinis-equi.</title>
        <authorList>
            <person name="Cohen S.P."/>
            <person name="Baruah I.K."/>
            <person name="Amoako-Attah I."/>
            <person name="Bukari Y."/>
            <person name="Meinhardt L.W."/>
            <person name="Bailey B.A."/>
        </authorList>
    </citation>
    <scope>NUCLEOTIDE SEQUENCE [LARGE SCALE GENOMIC DNA]</scope>
    <source>
        <strain evidence="14 15">GH-76</strain>
    </source>
</reference>
<dbReference type="PRINTS" id="PR00075">
    <property type="entry name" value="FACDDSATRASE"/>
</dbReference>
<keyword evidence="8 11" id="KW-0443">Lipid metabolism</keyword>
<dbReference type="InterPro" id="IPR036400">
    <property type="entry name" value="Cyt_B5-like_heme/steroid_sf"/>
</dbReference>
<evidence type="ECO:0000256" key="12">
    <source>
        <dbReference type="RuleBase" id="RU000581"/>
    </source>
</evidence>
<organism evidence="14 15">
    <name type="scientific">Marasmius crinis-equi</name>
    <dbReference type="NCBI Taxonomy" id="585013"/>
    <lineage>
        <taxon>Eukaryota</taxon>
        <taxon>Fungi</taxon>
        <taxon>Dikarya</taxon>
        <taxon>Basidiomycota</taxon>
        <taxon>Agaricomycotina</taxon>
        <taxon>Agaricomycetes</taxon>
        <taxon>Agaricomycetidae</taxon>
        <taxon>Agaricales</taxon>
        <taxon>Marasmiineae</taxon>
        <taxon>Marasmiaceae</taxon>
        <taxon>Marasmius</taxon>
    </lineage>
</organism>
<gene>
    <name evidence="14" type="ORF">V5O48_016675</name>
</gene>
<evidence type="ECO:0000256" key="6">
    <source>
        <dbReference type="ARBA" id="ARBA00022989"/>
    </source>
</evidence>
<comment type="function">
    <text evidence="11">Stearoyl-CoA desaturase that utilizes O(2) and electrons from reduced cytochrome b5 to introduce the first double bond into saturated fatty acyl-CoA substrates.</text>
</comment>
<accession>A0ABR3ER16</accession>
<evidence type="ECO:0000256" key="7">
    <source>
        <dbReference type="ARBA" id="ARBA00023002"/>
    </source>
</evidence>
<keyword evidence="9 13" id="KW-0472">Membrane</keyword>
<comment type="caution">
    <text evidence="14">The sequence shown here is derived from an EMBL/GenBank/DDBJ whole genome shotgun (WGS) entry which is preliminary data.</text>
</comment>
<evidence type="ECO:0000256" key="9">
    <source>
        <dbReference type="ARBA" id="ARBA00023136"/>
    </source>
</evidence>
<evidence type="ECO:0000256" key="5">
    <source>
        <dbReference type="ARBA" id="ARBA00022832"/>
    </source>
</evidence>
<evidence type="ECO:0000256" key="11">
    <source>
        <dbReference type="PIRNR" id="PIRNR000345"/>
    </source>
</evidence>
<keyword evidence="11" id="KW-0408">Iron</keyword>
<keyword evidence="15" id="KW-1185">Reference proteome</keyword>
<dbReference type="InterPro" id="IPR015876">
    <property type="entry name" value="Acyl-CoA_DS"/>
</dbReference>
<dbReference type="CDD" id="cd03505">
    <property type="entry name" value="Delta9-FADS-like"/>
    <property type="match status" value="1"/>
</dbReference>
<dbReference type="EC" id="1.14.19.1" evidence="11"/>
<dbReference type="PIRSF" id="PIRSF000345">
    <property type="entry name" value="OLE1"/>
    <property type="match status" value="1"/>
</dbReference>
<dbReference type="EMBL" id="JBAHYK010002307">
    <property type="protein sequence ID" value="KAL0565346.1"/>
    <property type="molecule type" value="Genomic_DNA"/>
</dbReference>
<evidence type="ECO:0000256" key="10">
    <source>
        <dbReference type="ARBA" id="ARBA00023160"/>
    </source>
</evidence>
<feature type="transmembrane region" description="Helical" evidence="13">
    <location>
        <begin position="155"/>
        <end position="175"/>
    </location>
</feature>
<evidence type="ECO:0000256" key="1">
    <source>
        <dbReference type="ARBA" id="ARBA00004141"/>
    </source>
</evidence>
<proteinExistence type="inferred from homology"/>